<dbReference type="OMA" id="RECRTSE"/>
<gene>
    <name evidence="1" type="ORF">ZHAS_00017251</name>
</gene>
<keyword evidence="3" id="KW-1185">Reference proteome</keyword>
<evidence type="ECO:0000313" key="1">
    <source>
        <dbReference type="EMBL" id="KFB49100.1"/>
    </source>
</evidence>
<accession>A0A084WFV6</accession>
<dbReference type="AlphaFoldDB" id="A0A084WFV6"/>
<reference evidence="1 3" key="1">
    <citation type="journal article" date="2014" name="BMC Genomics">
        <title>Genome sequence of Anopheles sinensis provides insight into genetics basis of mosquito competence for malaria parasites.</title>
        <authorList>
            <person name="Zhou D."/>
            <person name="Zhang D."/>
            <person name="Ding G."/>
            <person name="Shi L."/>
            <person name="Hou Q."/>
            <person name="Ye Y."/>
            <person name="Xu Y."/>
            <person name="Zhou H."/>
            <person name="Xiong C."/>
            <person name="Li S."/>
            <person name="Yu J."/>
            <person name="Hong S."/>
            <person name="Yu X."/>
            <person name="Zou P."/>
            <person name="Chen C."/>
            <person name="Chang X."/>
            <person name="Wang W."/>
            <person name="Lv Y."/>
            <person name="Sun Y."/>
            <person name="Ma L."/>
            <person name="Shen B."/>
            <person name="Zhu C."/>
        </authorList>
    </citation>
    <scope>NUCLEOTIDE SEQUENCE [LARGE SCALE GENOMIC DNA]</scope>
</reference>
<dbReference type="EMBL" id="KE525343">
    <property type="protein sequence ID" value="KFB49100.1"/>
    <property type="molecule type" value="Genomic_DNA"/>
</dbReference>
<name>A0A084WFV6_ANOSI</name>
<dbReference type="EMBL" id="ATLV01023406">
    <property type="status" value="NOT_ANNOTATED_CDS"/>
    <property type="molecule type" value="Genomic_DNA"/>
</dbReference>
<organism evidence="1">
    <name type="scientific">Anopheles sinensis</name>
    <name type="common">Mosquito</name>
    <dbReference type="NCBI Taxonomy" id="74873"/>
    <lineage>
        <taxon>Eukaryota</taxon>
        <taxon>Metazoa</taxon>
        <taxon>Ecdysozoa</taxon>
        <taxon>Arthropoda</taxon>
        <taxon>Hexapoda</taxon>
        <taxon>Insecta</taxon>
        <taxon>Pterygota</taxon>
        <taxon>Neoptera</taxon>
        <taxon>Endopterygota</taxon>
        <taxon>Diptera</taxon>
        <taxon>Nematocera</taxon>
        <taxon>Culicoidea</taxon>
        <taxon>Culicidae</taxon>
        <taxon>Anophelinae</taxon>
        <taxon>Anopheles</taxon>
    </lineage>
</organism>
<reference evidence="2" key="2">
    <citation type="submission" date="2020-05" db="UniProtKB">
        <authorList>
            <consortium name="EnsemblMetazoa"/>
        </authorList>
    </citation>
    <scope>IDENTIFICATION</scope>
</reference>
<sequence length="459" mass="49521">MTSKRVSSASFVSSVRFAYRSALSFLGKYHRYVAKIYRKVKEKPTLPSIVEGEVVVSTPAPTPAPAEQPAVESVSERTVAIPTPHAEVIDAIRESSPTETRAKSQDPYQLAQEMAHPNPSTIAPEGDEHFGSTEADGAREFLELCTGTNHPPMTLTEVSTQDLVLAELGIPTLPLNDNFQEIDLRGINMPYLSLPLSTSTPLVEATVPRRIAPPALVAPTVDPIADPSVRSGDGQLLNELPERACSVDLAPVANPNATLPVGDIAHGVPATSEEIIHPEPTVQARGVLTRSGSSSSVSTVQTPARVPRARRVTDFTRRLPRLADVWPPPRRNFDIFSYHNETNPFPMIDNVLNQLAQLRRQQPPEPLVDQLVMREAAVPTAIGDGSIPFATPAIELSEPAQSKAQPAGLSSFLDSQGLVQTSGVVTNVSTMNPLSTIDGNISNIPDRYRLPSLPMVCFD</sequence>
<dbReference type="OrthoDB" id="7742868at2759"/>
<dbReference type="VEuPathDB" id="VectorBase:ASIC017251"/>
<evidence type="ECO:0000313" key="2">
    <source>
        <dbReference type="EnsemblMetazoa" id="ASIC017251-PA"/>
    </source>
</evidence>
<protein>
    <submittedName>
        <fullName evidence="1 2">Uncharacterized protein</fullName>
    </submittedName>
</protein>
<dbReference type="Proteomes" id="UP000030765">
    <property type="component" value="Unassembled WGS sequence"/>
</dbReference>
<dbReference type="EnsemblMetazoa" id="ASIC017251-RA">
    <property type="protein sequence ID" value="ASIC017251-PA"/>
    <property type="gene ID" value="ASIC017251"/>
</dbReference>
<evidence type="ECO:0000313" key="3">
    <source>
        <dbReference type="Proteomes" id="UP000030765"/>
    </source>
</evidence>
<proteinExistence type="predicted"/>